<evidence type="ECO:0000256" key="1">
    <source>
        <dbReference type="SAM" id="MobiDB-lite"/>
    </source>
</evidence>
<protein>
    <submittedName>
        <fullName evidence="2">Uncharacterized protein</fullName>
    </submittedName>
</protein>
<dbReference type="AlphaFoldDB" id="W4H0Y9"/>
<dbReference type="GeneID" id="20804826"/>
<gene>
    <name evidence="2" type="ORF">H257_02830</name>
</gene>
<feature type="region of interest" description="Disordered" evidence="1">
    <location>
        <begin position="92"/>
        <end position="123"/>
    </location>
</feature>
<dbReference type="EMBL" id="KI913118">
    <property type="protein sequence ID" value="ETV84934.1"/>
    <property type="molecule type" value="Genomic_DNA"/>
</dbReference>
<feature type="compositionally biased region" description="Low complexity" evidence="1">
    <location>
        <begin position="55"/>
        <end position="64"/>
    </location>
</feature>
<proteinExistence type="predicted"/>
<name>W4H0Y9_APHAT</name>
<reference evidence="2" key="1">
    <citation type="submission" date="2013-12" db="EMBL/GenBank/DDBJ databases">
        <title>The Genome Sequence of Aphanomyces astaci APO3.</title>
        <authorList>
            <consortium name="The Broad Institute Genomics Platform"/>
            <person name="Russ C."/>
            <person name="Tyler B."/>
            <person name="van West P."/>
            <person name="Dieguez-Uribeondo J."/>
            <person name="Young S.K."/>
            <person name="Zeng Q."/>
            <person name="Gargeya S."/>
            <person name="Fitzgerald M."/>
            <person name="Abouelleil A."/>
            <person name="Alvarado L."/>
            <person name="Chapman S.B."/>
            <person name="Gainer-Dewar J."/>
            <person name="Goldberg J."/>
            <person name="Griggs A."/>
            <person name="Gujja S."/>
            <person name="Hansen M."/>
            <person name="Howarth C."/>
            <person name="Imamovic A."/>
            <person name="Ireland A."/>
            <person name="Larimer J."/>
            <person name="McCowan C."/>
            <person name="Murphy C."/>
            <person name="Pearson M."/>
            <person name="Poon T.W."/>
            <person name="Priest M."/>
            <person name="Roberts A."/>
            <person name="Saif S."/>
            <person name="Shea T."/>
            <person name="Sykes S."/>
            <person name="Wortman J."/>
            <person name="Nusbaum C."/>
            <person name="Birren B."/>
        </authorList>
    </citation>
    <scope>NUCLEOTIDE SEQUENCE [LARGE SCALE GENOMIC DNA]</scope>
    <source>
        <strain evidence="2">APO3</strain>
    </source>
</reference>
<accession>W4H0Y9</accession>
<evidence type="ECO:0000313" key="2">
    <source>
        <dbReference type="EMBL" id="ETV84934.1"/>
    </source>
</evidence>
<dbReference type="RefSeq" id="XP_009824952.1">
    <property type="nucleotide sequence ID" value="XM_009826650.1"/>
</dbReference>
<feature type="region of interest" description="Disordered" evidence="1">
    <location>
        <begin position="150"/>
        <end position="192"/>
    </location>
</feature>
<feature type="region of interest" description="Disordered" evidence="1">
    <location>
        <begin position="53"/>
        <end position="80"/>
    </location>
</feature>
<organism evidence="2">
    <name type="scientific">Aphanomyces astaci</name>
    <name type="common">Crayfish plague agent</name>
    <dbReference type="NCBI Taxonomy" id="112090"/>
    <lineage>
        <taxon>Eukaryota</taxon>
        <taxon>Sar</taxon>
        <taxon>Stramenopiles</taxon>
        <taxon>Oomycota</taxon>
        <taxon>Saprolegniomycetes</taxon>
        <taxon>Saprolegniales</taxon>
        <taxon>Verrucalvaceae</taxon>
        <taxon>Aphanomyces</taxon>
    </lineage>
</organism>
<sequence>MFVCASDFERDRFLAIVQVQYVLAALVDRLPQLRVLRIHVRIHVEEARYADGDAHAGAPAGHPAQLARGSKRGGGAIVRSDGAHGRLQVGAHAGDSQLHVRPHTRHDGWLGPKLGRPRVRSPRRRCEGFRGMKGRRERRMVLVRVVKPRTRAQDGQEQGAAHAEACEHSAHNGQNGRRRHPVRRCGLNRQAR</sequence>
<dbReference type="VEuPathDB" id="FungiDB:H257_02830"/>